<keyword evidence="3" id="KW-0119">Carbohydrate metabolism</keyword>
<accession>A0A8E5MK08</accession>
<evidence type="ECO:0000256" key="2">
    <source>
        <dbReference type="ARBA" id="ARBA00022487"/>
    </source>
</evidence>
<keyword evidence="6 10" id="KW-0378">Hydrolase</keyword>
<dbReference type="OrthoDB" id="3039123at2759"/>
<feature type="signal peptide" evidence="10">
    <location>
        <begin position="1"/>
        <end position="20"/>
    </location>
</feature>
<keyword evidence="3" id="KW-0858">Xylan degradation</keyword>
<evidence type="ECO:0000256" key="1">
    <source>
        <dbReference type="ARBA" id="ARBA00006249"/>
    </source>
</evidence>
<dbReference type="Pfam" id="PF07519">
    <property type="entry name" value="Tannase"/>
    <property type="match status" value="2"/>
</dbReference>
<organism evidence="11 12">
    <name type="scientific">Ustilaginoidea virens</name>
    <name type="common">Rice false smut fungus</name>
    <name type="synonym">Villosiclava virens</name>
    <dbReference type="NCBI Taxonomy" id="1159556"/>
    <lineage>
        <taxon>Eukaryota</taxon>
        <taxon>Fungi</taxon>
        <taxon>Dikarya</taxon>
        <taxon>Ascomycota</taxon>
        <taxon>Pezizomycotina</taxon>
        <taxon>Sordariomycetes</taxon>
        <taxon>Hypocreomycetidae</taxon>
        <taxon>Hypocreales</taxon>
        <taxon>Clavicipitaceae</taxon>
        <taxon>Ustilaginoidea</taxon>
    </lineage>
</organism>
<dbReference type="Gene3D" id="3.40.50.1820">
    <property type="entry name" value="alpha/beta hydrolase"/>
    <property type="match status" value="1"/>
</dbReference>
<reference evidence="11" key="1">
    <citation type="submission" date="2020-03" db="EMBL/GenBank/DDBJ databases">
        <title>A mixture of massive structural variations and highly conserved coding sequences in Ustilaginoidea virens genome.</title>
        <authorList>
            <person name="Zhang K."/>
            <person name="Zhao Z."/>
            <person name="Zhang Z."/>
            <person name="Li Y."/>
            <person name="Hsiang T."/>
            <person name="Sun W."/>
        </authorList>
    </citation>
    <scope>NUCLEOTIDE SEQUENCE</scope>
    <source>
        <strain evidence="11">UV-8b</strain>
    </source>
</reference>
<feature type="chain" id="PRO_5034905553" description="Carboxylic ester hydrolase" evidence="10">
    <location>
        <begin position="21"/>
        <end position="521"/>
    </location>
</feature>
<evidence type="ECO:0000256" key="3">
    <source>
        <dbReference type="ARBA" id="ARBA00022651"/>
    </source>
</evidence>
<name>A0A8E5MK08_USTVR</name>
<dbReference type="GeneID" id="66067624"/>
<keyword evidence="5 10" id="KW-0732">Signal</keyword>
<keyword evidence="2" id="KW-0719">Serine esterase</keyword>
<evidence type="ECO:0000313" key="12">
    <source>
        <dbReference type="Proteomes" id="UP000027002"/>
    </source>
</evidence>
<evidence type="ECO:0000256" key="4">
    <source>
        <dbReference type="ARBA" id="ARBA00022723"/>
    </source>
</evidence>
<evidence type="ECO:0000256" key="5">
    <source>
        <dbReference type="ARBA" id="ARBA00022729"/>
    </source>
</evidence>
<dbReference type="AlphaFoldDB" id="A0A8E5MK08"/>
<sequence length="521" mass="56131">MPPSPSFFLAAVHFAAHALASPSDADGCAALSKSLRIPNALIHSAHRLQAGGSFPAQSCGPHQQVVDANLCRVSLTVTTSSTSKVSMEVWLPDKWTGRVLAVGNSGLDGCIHYDDINYGVSAGFATVGTNNGHDGGGAAFYRNPGTVEDYVSRAIHTASSVVKEASRAYYGKRHTKAYYLGCSTGGRQGFKEAQSFPDDFDGIVAGAPAINFNSLIYWSGHFSNLLGRPGSPTFLTPAEWNLVYADVLKQCDHLDGVVDGVLEDPHLCHYRPEALLCAAGRTNNCLTAAQAGAVRAVFSPLRSSQGDLMCPRMQPGPNFANIFAAQPLSYSTEWFRYVVYNDPSWAPSQLSLKDWVAAERLNPFNVATRDGDLSKFQNRGGKILHYHGLEDPVISSENSIWYYDHVSRTMGLPPAKLDDFYRFFRISGLGHCAGGRGAGSIGNTKSTVASLDPLRNVLFAMVKWVEQGVAPEVIRGTKHANGDASSRAVAHRDHCKYPLRNVYNGHADAGDAASWKCQSSA</sequence>
<evidence type="ECO:0000256" key="10">
    <source>
        <dbReference type="RuleBase" id="RU361238"/>
    </source>
</evidence>
<keyword evidence="12" id="KW-1185">Reference proteome</keyword>
<gene>
    <name evidence="11" type="ORF">UV8b_06847</name>
</gene>
<dbReference type="GO" id="GO:0046872">
    <property type="term" value="F:metal ion binding"/>
    <property type="evidence" value="ECO:0007669"/>
    <property type="project" value="UniProtKB-KW"/>
</dbReference>
<keyword evidence="4" id="KW-0479">Metal-binding</keyword>
<dbReference type="EC" id="3.1.1.-" evidence="10"/>
<evidence type="ECO:0000313" key="11">
    <source>
        <dbReference type="EMBL" id="QUC22606.1"/>
    </source>
</evidence>
<dbReference type="RefSeq" id="XP_043000279.1">
    <property type="nucleotide sequence ID" value="XM_043144344.1"/>
</dbReference>
<dbReference type="InterPro" id="IPR029058">
    <property type="entry name" value="AB_hydrolase_fold"/>
</dbReference>
<proteinExistence type="inferred from homology"/>
<evidence type="ECO:0000256" key="8">
    <source>
        <dbReference type="ARBA" id="ARBA00023157"/>
    </source>
</evidence>
<dbReference type="Proteomes" id="UP000027002">
    <property type="component" value="Chromosome 5"/>
</dbReference>
<keyword evidence="3" id="KW-0624">Polysaccharide degradation</keyword>
<dbReference type="GO" id="GO:0045493">
    <property type="term" value="P:xylan catabolic process"/>
    <property type="evidence" value="ECO:0007669"/>
    <property type="project" value="UniProtKB-KW"/>
</dbReference>
<dbReference type="PANTHER" id="PTHR33938:SF15">
    <property type="entry name" value="FERULOYL ESTERASE B-RELATED"/>
    <property type="match status" value="1"/>
</dbReference>
<evidence type="ECO:0000256" key="6">
    <source>
        <dbReference type="ARBA" id="ARBA00022801"/>
    </source>
</evidence>
<evidence type="ECO:0000256" key="7">
    <source>
        <dbReference type="ARBA" id="ARBA00022837"/>
    </source>
</evidence>
<comment type="catalytic activity">
    <reaction evidence="9">
        <text>feruloyl-polysaccharide + H2O = ferulate + polysaccharide.</text>
        <dbReference type="EC" id="3.1.1.73"/>
    </reaction>
</comment>
<dbReference type="SUPFAM" id="SSF53474">
    <property type="entry name" value="alpha/beta-Hydrolases"/>
    <property type="match status" value="1"/>
</dbReference>
<keyword evidence="7" id="KW-0106">Calcium</keyword>
<keyword evidence="8" id="KW-1015">Disulfide bond</keyword>
<dbReference type="PANTHER" id="PTHR33938">
    <property type="entry name" value="FERULOYL ESTERASE B-RELATED"/>
    <property type="match status" value="1"/>
</dbReference>
<protein>
    <recommendedName>
        <fullName evidence="10">Carboxylic ester hydrolase</fullName>
        <ecNumber evidence="10">3.1.1.-</ecNumber>
    </recommendedName>
</protein>
<dbReference type="InterPro" id="IPR011118">
    <property type="entry name" value="Tannase/feruloyl_esterase"/>
</dbReference>
<dbReference type="KEGG" id="uvi:66067624"/>
<dbReference type="GO" id="GO:0030600">
    <property type="term" value="F:feruloyl esterase activity"/>
    <property type="evidence" value="ECO:0007669"/>
    <property type="project" value="UniProtKB-EC"/>
</dbReference>
<comment type="similarity">
    <text evidence="1 10">Belongs to the tannase family.</text>
</comment>
<evidence type="ECO:0000256" key="9">
    <source>
        <dbReference type="ARBA" id="ARBA00034075"/>
    </source>
</evidence>
<dbReference type="EMBL" id="CP072757">
    <property type="protein sequence ID" value="QUC22606.1"/>
    <property type="molecule type" value="Genomic_DNA"/>
</dbReference>